<feature type="region of interest" description="Disordered" evidence="1">
    <location>
        <begin position="36"/>
        <end position="146"/>
    </location>
</feature>
<dbReference type="AlphaFoldDB" id="A0A6C0EUD8"/>
<evidence type="ECO:0000313" key="2">
    <source>
        <dbReference type="EMBL" id="QHT30895.1"/>
    </source>
</evidence>
<feature type="compositionally biased region" description="Basic residues" evidence="1">
    <location>
        <begin position="96"/>
        <end position="105"/>
    </location>
</feature>
<protein>
    <submittedName>
        <fullName evidence="2">Uncharacterized protein</fullName>
    </submittedName>
</protein>
<reference evidence="2" key="1">
    <citation type="journal article" date="2020" name="Nature">
        <title>Giant virus diversity and host interactions through global metagenomics.</title>
        <authorList>
            <person name="Schulz F."/>
            <person name="Roux S."/>
            <person name="Paez-Espino D."/>
            <person name="Jungbluth S."/>
            <person name="Walsh D.A."/>
            <person name="Denef V.J."/>
            <person name="McMahon K.D."/>
            <person name="Konstantinidis K.T."/>
            <person name="Eloe-Fadrosh E.A."/>
            <person name="Kyrpides N.C."/>
            <person name="Woyke T."/>
        </authorList>
    </citation>
    <scope>NUCLEOTIDE SEQUENCE</scope>
    <source>
        <strain evidence="2">GVMAG-M-3300009151-50</strain>
    </source>
</reference>
<sequence length="146" mass="16356">MEYIWLIAFGIALLILVFYKSNPIEKMTNKDLLSTLSTFGTKGTKPKPKDPYEEPIYGPKAPKLADPVPAPAKGKSDDSGDTYPDIYGPEITPVPGKKKHTKTGKHSSDDHGDDEPYQFNPDLEKAFPMEENEPQPFLTDFSKFQH</sequence>
<organism evidence="2">
    <name type="scientific">viral metagenome</name>
    <dbReference type="NCBI Taxonomy" id="1070528"/>
    <lineage>
        <taxon>unclassified sequences</taxon>
        <taxon>metagenomes</taxon>
        <taxon>organismal metagenomes</taxon>
    </lineage>
</organism>
<evidence type="ECO:0000256" key="1">
    <source>
        <dbReference type="SAM" id="MobiDB-lite"/>
    </source>
</evidence>
<accession>A0A6C0EUD8</accession>
<proteinExistence type="predicted"/>
<dbReference type="EMBL" id="MN738913">
    <property type="protein sequence ID" value="QHT30895.1"/>
    <property type="molecule type" value="Genomic_DNA"/>
</dbReference>
<name>A0A6C0EUD8_9ZZZZ</name>